<name>A0A645G6Y9_9ZZZZ</name>
<protein>
    <submittedName>
        <fullName evidence="2">Uncharacterized protein</fullName>
    </submittedName>
</protein>
<gene>
    <name evidence="2" type="ORF">SDC9_169798</name>
</gene>
<proteinExistence type="predicted"/>
<sequence>MVAPDHQLFKIPDAGAVGNTHDHTAKEEEHKHCHSHARNAIAAKHAKKLVDFLSGDKACAQINADKSHHDLTRGDFLHDRSP</sequence>
<reference evidence="2" key="1">
    <citation type="submission" date="2019-08" db="EMBL/GenBank/DDBJ databases">
        <authorList>
            <person name="Kucharzyk K."/>
            <person name="Murdoch R.W."/>
            <person name="Higgins S."/>
            <person name="Loffler F."/>
        </authorList>
    </citation>
    <scope>NUCLEOTIDE SEQUENCE</scope>
</reference>
<comment type="caution">
    <text evidence="2">The sequence shown here is derived from an EMBL/GenBank/DDBJ whole genome shotgun (WGS) entry which is preliminary data.</text>
</comment>
<feature type="region of interest" description="Disordered" evidence="1">
    <location>
        <begin position="1"/>
        <end position="37"/>
    </location>
</feature>
<evidence type="ECO:0000256" key="1">
    <source>
        <dbReference type="SAM" id="MobiDB-lite"/>
    </source>
</evidence>
<dbReference type="EMBL" id="VSSQ01070638">
    <property type="protein sequence ID" value="MPN22415.1"/>
    <property type="molecule type" value="Genomic_DNA"/>
</dbReference>
<feature type="compositionally biased region" description="Basic and acidic residues" evidence="1">
    <location>
        <begin position="20"/>
        <end position="31"/>
    </location>
</feature>
<dbReference type="AlphaFoldDB" id="A0A645G6Y9"/>
<evidence type="ECO:0000313" key="2">
    <source>
        <dbReference type="EMBL" id="MPN22415.1"/>
    </source>
</evidence>
<organism evidence="2">
    <name type="scientific">bioreactor metagenome</name>
    <dbReference type="NCBI Taxonomy" id="1076179"/>
    <lineage>
        <taxon>unclassified sequences</taxon>
        <taxon>metagenomes</taxon>
        <taxon>ecological metagenomes</taxon>
    </lineage>
</organism>
<accession>A0A645G6Y9</accession>